<dbReference type="SUPFAM" id="SSF82784">
    <property type="entry name" value="OsmC-like"/>
    <property type="match status" value="1"/>
</dbReference>
<evidence type="ECO:0000313" key="2">
    <source>
        <dbReference type="EMBL" id="KZT57203.1"/>
    </source>
</evidence>
<dbReference type="GO" id="GO:0006979">
    <property type="term" value="P:response to oxidative stress"/>
    <property type="evidence" value="ECO:0007669"/>
    <property type="project" value="InterPro"/>
</dbReference>
<keyword evidence="3" id="KW-1185">Reference proteome</keyword>
<name>A0A165FU11_9BASI</name>
<sequence length="136" mass="14107">MCVATGGGRNGKAGLNDGSLDIKMGAPKELGGKGDGHNPEQLFAIGYAACFLGAFRLAASRAHIKLPDETTVESHVKLGPHDLGFAIAVDLHINVPGKEAEKDAVEAAVLTAHNEICPYANATRGNVDVQLSVTYA</sequence>
<dbReference type="InterPro" id="IPR019953">
    <property type="entry name" value="OHR"/>
</dbReference>
<dbReference type="InterPro" id="IPR036102">
    <property type="entry name" value="OsmC/Ohrsf"/>
</dbReference>
<comment type="similarity">
    <text evidence="1">Belongs to the OsmC/Ohr family.</text>
</comment>
<proteinExistence type="inferred from homology"/>
<dbReference type="OrthoDB" id="60422at2759"/>
<dbReference type="InterPro" id="IPR003718">
    <property type="entry name" value="OsmC/Ohr_fam"/>
</dbReference>
<organism evidence="2 3">
    <name type="scientific">Calocera cornea HHB12733</name>
    <dbReference type="NCBI Taxonomy" id="1353952"/>
    <lineage>
        <taxon>Eukaryota</taxon>
        <taxon>Fungi</taxon>
        <taxon>Dikarya</taxon>
        <taxon>Basidiomycota</taxon>
        <taxon>Agaricomycotina</taxon>
        <taxon>Dacrymycetes</taxon>
        <taxon>Dacrymycetales</taxon>
        <taxon>Dacrymycetaceae</taxon>
        <taxon>Calocera</taxon>
    </lineage>
</organism>
<dbReference type="PANTHER" id="PTHR33797">
    <property type="entry name" value="ORGANIC HYDROPEROXIDE RESISTANCE PROTEIN-LIKE"/>
    <property type="match status" value="1"/>
</dbReference>
<evidence type="ECO:0000313" key="3">
    <source>
        <dbReference type="Proteomes" id="UP000076842"/>
    </source>
</evidence>
<dbReference type="EMBL" id="KV423967">
    <property type="protein sequence ID" value="KZT57203.1"/>
    <property type="molecule type" value="Genomic_DNA"/>
</dbReference>
<accession>A0A165FU11</accession>
<dbReference type="Gene3D" id="3.30.300.20">
    <property type="match status" value="1"/>
</dbReference>
<dbReference type="Proteomes" id="UP000076842">
    <property type="component" value="Unassembled WGS sequence"/>
</dbReference>
<dbReference type="NCBIfam" id="TIGR03561">
    <property type="entry name" value="organ_hyd_perox"/>
    <property type="match status" value="1"/>
</dbReference>
<dbReference type="Gene3D" id="2.20.25.10">
    <property type="match status" value="1"/>
</dbReference>
<dbReference type="InterPro" id="IPR015946">
    <property type="entry name" value="KH_dom-like_a/b"/>
</dbReference>
<evidence type="ECO:0000256" key="1">
    <source>
        <dbReference type="ARBA" id="ARBA00007378"/>
    </source>
</evidence>
<dbReference type="InParanoid" id="A0A165FU11"/>
<gene>
    <name evidence="2" type="ORF">CALCODRAFT_434532</name>
</gene>
<protein>
    <submittedName>
        <fullName evidence="2">OsmC-like protein</fullName>
    </submittedName>
</protein>
<dbReference type="Pfam" id="PF02566">
    <property type="entry name" value="OsmC"/>
    <property type="match status" value="1"/>
</dbReference>
<reference evidence="2 3" key="1">
    <citation type="journal article" date="2016" name="Mol. Biol. Evol.">
        <title>Comparative Genomics of Early-Diverging Mushroom-Forming Fungi Provides Insights into the Origins of Lignocellulose Decay Capabilities.</title>
        <authorList>
            <person name="Nagy L.G."/>
            <person name="Riley R."/>
            <person name="Tritt A."/>
            <person name="Adam C."/>
            <person name="Daum C."/>
            <person name="Floudas D."/>
            <person name="Sun H."/>
            <person name="Yadav J.S."/>
            <person name="Pangilinan J."/>
            <person name="Larsson K.H."/>
            <person name="Matsuura K."/>
            <person name="Barry K."/>
            <person name="Labutti K."/>
            <person name="Kuo R."/>
            <person name="Ohm R.A."/>
            <person name="Bhattacharya S.S."/>
            <person name="Shirouzu T."/>
            <person name="Yoshinaga Y."/>
            <person name="Martin F.M."/>
            <person name="Grigoriev I.V."/>
            <person name="Hibbett D.S."/>
        </authorList>
    </citation>
    <scope>NUCLEOTIDE SEQUENCE [LARGE SCALE GENOMIC DNA]</scope>
    <source>
        <strain evidence="2 3">HHB12733</strain>
    </source>
</reference>
<dbReference type="AlphaFoldDB" id="A0A165FU11"/>
<dbReference type="PANTHER" id="PTHR33797:SF2">
    <property type="entry name" value="ORGANIC HYDROPEROXIDE RESISTANCE PROTEIN-LIKE"/>
    <property type="match status" value="1"/>
</dbReference>